<dbReference type="AlphaFoldDB" id="A0A5M4FGU7"/>
<accession>A0A5M4FGU7</accession>
<evidence type="ECO:0000313" key="3">
    <source>
        <dbReference type="Proteomes" id="UP000380867"/>
    </source>
</evidence>
<dbReference type="RefSeq" id="WP_149687362.1">
    <property type="nucleotide sequence ID" value="NZ_SDPQ02000001.1"/>
</dbReference>
<protein>
    <recommendedName>
        <fullName evidence="4">Asparagine synthetase domain-containing protein</fullName>
    </recommendedName>
</protein>
<evidence type="ECO:0000313" key="2">
    <source>
        <dbReference type="EMBL" id="KAA1399208.1"/>
    </source>
</evidence>
<proteinExistence type="predicted"/>
<evidence type="ECO:0008006" key="4">
    <source>
        <dbReference type="Google" id="ProtNLM"/>
    </source>
</evidence>
<dbReference type="SUPFAM" id="SSF52402">
    <property type="entry name" value="Adenine nucleotide alpha hydrolases-like"/>
    <property type="match status" value="1"/>
</dbReference>
<dbReference type="Gene3D" id="3.40.50.620">
    <property type="entry name" value="HUPs"/>
    <property type="match status" value="1"/>
</dbReference>
<dbReference type="EMBL" id="SDPQ02000001">
    <property type="protein sequence ID" value="KAA1399208.1"/>
    <property type="molecule type" value="Genomic_DNA"/>
</dbReference>
<dbReference type="OrthoDB" id="4897717at2"/>
<dbReference type="Proteomes" id="UP000380867">
    <property type="component" value="Unassembled WGS sequence"/>
</dbReference>
<name>A0A5M4FGU7_9ACTN</name>
<feature type="region of interest" description="Disordered" evidence="1">
    <location>
        <begin position="325"/>
        <end position="344"/>
    </location>
</feature>
<feature type="compositionally biased region" description="Pro residues" evidence="1">
    <location>
        <begin position="327"/>
        <end position="337"/>
    </location>
</feature>
<comment type="caution">
    <text evidence="2">The sequence shown here is derived from an EMBL/GenBank/DDBJ whole genome shotgun (WGS) entry which is preliminary data.</text>
</comment>
<gene>
    <name evidence="2" type="ORF">ESP70_000045</name>
</gene>
<evidence type="ECO:0000256" key="1">
    <source>
        <dbReference type="SAM" id="MobiDB-lite"/>
    </source>
</evidence>
<sequence>MSPRLPHALDDYVSLYFVPDAEAASTYVRQLLVPDAPVAEDPIELLCQIIEDATRGRSEIVIPLTAGLDSRALLGAALMVLPPDAIGCITFGTARFPDAAAAVATCERLGVRHQRVDPDFITWDLPTITKAGVATWERWHSLGPIDALAIFGAMADAIGDRLVLSGYLGGVSSGSHLPRSENRRNGAATSAAFLDKEHAKNLALTPMRGRERLTAMLDEFIDLHKDLVDCFAGLTLYDLVHLGFRQNGIVRSVASGAYRASLSPFEDPRWVRHWMSKSLGERLGGQTYKQLLRDAFPVVFPDDPPPVVPRPPTPPRRLRDRFLQRPDLPPAVAPRPAPVDGRGDVRRNASMAAVLHDTVAAFDDRRIIPDVAVSASLQNLMGDSPTAKDYLRVRTAAAAEMYLRAGVLAQH</sequence>
<reference evidence="2" key="1">
    <citation type="submission" date="2019-09" db="EMBL/GenBank/DDBJ databases">
        <authorList>
            <person name="Li J."/>
        </authorList>
    </citation>
    <scope>NUCLEOTIDE SEQUENCE [LARGE SCALE GENOMIC DNA]</scope>
    <source>
        <strain evidence="2">JCM 14732</strain>
    </source>
</reference>
<keyword evidence="3" id="KW-1185">Reference proteome</keyword>
<dbReference type="InterPro" id="IPR014729">
    <property type="entry name" value="Rossmann-like_a/b/a_fold"/>
</dbReference>
<organism evidence="2 3">
    <name type="scientific">Aeromicrobium ginsengisoli</name>
    <dbReference type="NCBI Taxonomy" id="363867"/>
    <lineage>
        <taxon>Bacteria</taxon>
        <taxon>Bacillati</taxon>
        <taxon>Actinomycetota</taxon>
        <taxon>Actinomycetes</taxon>
        <taxon>Propionibacteriales</taxon>
        <taxon>Nocardioidaceae</taxon>
        <taxon>Aeromicrobium</taxon>
    </lineage>
</organism>